<dbReference type="Gene3D" id="1.20.58.2190">
    <property type="match status" value="1"/>
</dbReference>
<evidence type="ECO:0000259" key="2">
    <source>
        <dbReference type="Pfam" id="PF09409"/>
    </source>
</evidence>
<dbReference type="InterPro" id="IPR036339">
    <property type="entry name" value="PUB-like_dom_sf"/>
</dbReference>
<gene>
    <name evidence="3" type="ORF">THAOC_01068</name>
</gene>
<proteinExistence type="predicted"/>
<feature type="domain" description="PUB" evidence="2">
    <location>
        <begin position="23"/>
        <end position="95"/>
    </location>
</feature>
<dbReference type="EMBL" id="AGNL01001282">
    <property type="protein sequence ID" value="EJK77119.1"/>
    <property type="molecule type" value="Genomic_DNA"/>
</dbReference>
<dbReference type="Proteomes" id="UP000266841">
    <property type="component" value="Unassembled WGS sequence"/>
</dbReference>
<dbReference type="OrthoDB" id="41572at2759"/>
<dbReference type="AlphaFoldDB" id="K0TJ49"/>
<accession>K0TJ49</accession>
<dbReference type="OMA" id="RENDPNW"/>
<sequence>MAELGHPGTHLQSLILDNTAAKDQKIACLKTLRVVVRNLADPLKNVDPKYRQLSMSNEKVKSKLTPCPSGIDYMKAVGFEVVREGGGNEFLRMTKTINVSHMQACLAELNAAIDMLVPRDVGTNPGFTEEKKTPEGIIIQKSSAKATTANVGRLSEKQKARLLMEKKRQREIDEAKAARKKTQDQIKQDKYVRENDPNWESKQSAACVKSGNGISTFRDKYGE</sequence>
<protein>
    <recommendedName>
        <fullName evidence="2">PUB domain-containing protein</fullName>
    </recommendedName>
</protein>
<dbReference type="Pfam" id="PF09409">
    <property type="entry name" value="PUB"/>
    <property type="match status" value="1"/>
</dbReference>
<feature type="region of interest" description="Disordered" evidence="1">
    <location>
        <begin position="172"/>
        <end position="208"/>
    </location>
</feature>
<name>K0TJ49_THAOC</name>
<dbReference type="CDD" id="cd09212">
    <property type="entry name" value="PUB"/>
    <property type="match status" value="1"/>
</dbReference>
<dbReference type="InterPro" id="IPR018997">
    <property type="entry name" value="PUB_domain"/>
</dbReference>
<evidence type="ECO:0000256" key="1">
    <source>
        <dbReference type="SAM" id="MobiDB-lite"/>
    </source>
</evidence>
<feature type="compositionally biased region" description="Basic and acidic residues" evidence="1">
    <location>
        <begin position="172"/>
        <end position="196"/>
    </location>
</feature>
<dbReference type="SUPFAM" id="SSF143503">
    <property type="entry name" value="PUG domain-like"/>
    <property type="match status" value="1"/>
</dbReference>
<organism evidence="3 4">
    <name type="scientific">Thalassiosira oceanica</name>
    <name type="common">Marine diatom</name>
    <dbReference type="NCBI Taxonomy" id="159749"/>
    <lineage>
        <taxon>Eukaryota</taxon>
        <taxon>Sar</taxon>
        <taxon>Stramenopiles</taxon>
        <taxon>Ochrophyta</taxon>
        <taxon>Bacillariophyta</taxon>
        <taxon>Coscinodiscophyceae</taxon>
        <taxon>Thalassiosirophycidae</taxon>
        <taxon>Thalassiosirales</taxon>
        <taxon>Thalassiosiraceae</taxon>
        <taxon>Thalassiosira</taxon>
    </lineage>
</organism>
<evidence type="ECO:0000313" key="4">
    <source>
        <dbReference type="Proteomes" id="UP000266841"/>
    </source>
</evidence>
<keyword evidence="4" id="KW-1185">Reference proteome</keyword>
<reference evidence="3 4" key="1">
    <citation type="journal article" date="2012" name="Genome Biol.">
        <title>Genome and low-iron response of an oceanic diatom adapted to chronic iron limitation.</title>
        <authorList>
            <person name="Lommer M."/>
            <person name="Specht M."/>
            <person name="Roy A.S."/>
            <person name="Kraemer L."/>
            <person name="Andreson R."/>
            <person name="Gutowska M.A."/>
            <person name="Wolf J."/>
            <person name="Bergner S.V."/>
            <person name="Schilhabel M.B."/>
            <person name="Klostermeier U.C."/>
            <person name="Beiko R.G."/>
            <person name="Rosenstiel P."/>
            <person name="Hippler M."/>
            <person name="Laroche J."/>
        </authorList>
    </citation>
    <scope>NUCLEOTIDE SEQUENCE [LARGE SCALE GENOMIC DNA]</scope>
    <source>
        <strain evidence="3 4">CCMP1005</strain>
    </source>
</reference>
<evidence type="ECO:0000313" key="3">
    <source>
        <dbReference type="EMBL" id="EJK77119.1"/>
    </source>
</evidence>
<dbReference type="eggNOG" id="ENOG502SS1B">
    <property type="taxonomic scope" value="Eukaryota"/>
</dbReference>
<comment type="caution">
    <text evidence="3">The sequence shown here is derived from an EMBL/GenBank/DDBJ whole genome shotgun (WGS) entry which is preliminary data.</text>
</comment>